<dbReference type="GO" id="GO:0006412">
    <property type="term" value="P:translation"/>
    <property type="evidence" value="ECO:0007669"/>
    <property type="project" value="UniProtKB-UniRule"/>
</dbReference>
<dbReference type="Proteomes" id="UP000176855">
    <property type="component" value="Unassembled WGS sequence"/>
</dbReference>
<evidence type="ECO:0000256" key="1">
    <source>
        <dbReference type="ARBA" id="ARBA00010537"/>
    </source>
</evidence>
<dbReference type="NCBIfam" id="TIGR01632">
    <property type="entry name" value="L11_bact"/>
    <property type="match status" value="1"/>
</dbReference>
<dbReference type="GO" id="GO:0003735">
    <property type="term" value="F:structural constituent of ribosome"/>
    <property type="evidence" value="ECO:0007669"/>
    <property type="project" value="InterPro"/>
</dbReference>
<dbReference type="SUPFAM" id="SSF46906">
    <property type="entry name" value="Ribosomal protein L11, C-terminal domain"/>
    <property type="match status" value="1"/>
</dbReference>
<dbReference type="Pfam" id="PF00298">
    <property type="entry name" value="Ribosomal_L11"/>
    <property type="match status" value="1"/>
</dbReference>
<comment type="similarity">
    <text evidence="1 7 8">Belongs to the universal ribosomal protein uL11 family.</text>
</comment>
<dbReference type="InterPro" id="IPR000911">
    <property type="entry name" value="Ribosomal_uL11"/>
</dbReference>
<reference evidence="12 13" key="1">
    <citation type="journal article" date="2016" name="Nat. Commun.">
        <title>Thousands of microbial genomes shed light on interconnected biogeochemical processes in an aquifer system.</title>
        <authorList>
            <person name="Anantharaman K."/>
            <person name="Brown C.T."/>
            <person name="Hug L.A."/>
            <person name="Sharon I."/>
            <person name="Castelle C.J."/>
            <person name="Probst A.J."/>
            <person name="Thomas B.C."/>
            <person name="Singh A."/>
            <person name="Wilkins M.J."/>
            <person name="Karaoz U."/>
            <person name="Brodie E.L."/>
            <person name="Williams K.H."/>
            <person name="Hubbard S.S."/>
            <person name="Banfield J.F."/>
        </authorList>
    </citation>
    <scope>NUCLEOTIDE SEQUENCE [LARGE SCALE GENOMIC DNA]</scope>
</reference>
<evidence type="ECO:0000313" key="12">
    <source>
        <dbReference type="EMBL" id="OGZ64561.1"/>
    </source>
</evidence>
<dbReference type="PANTHER" id="PTHR11661">
    <property type="entry name" value="60S RIBOSOMAL PROTEIN L12"/>
    <property type="match status" value="1"/>
</dbReference>
<keyword evidence="4 7" id="KW-0694">RNA-binding</keyword>
<gene>
    <name evidence="7" type="primary">rplK</name>
    <name evidence="12" type="ORF">A2730_02605</name>
</gene>
<evidence type="ECO:0000256" key="6">
    <source>
        <dbReference type="ARBA" id="ARBA00023274"/>
    </source>
</evidence>
<evidence type="ECO:0000256" key="2">
    <source>
        <dbReference type="ARBA" id="ARBA00022481"/>
    </source>
</evidence>
<dbReference type="InterPro" id="IPR036796">
    <property type="entry name" value="Ribosomal_uL11_N_sf"/>
</dbReference>
<dbReference type="FunFam" id="1.10.10.250:FF:000001">
    <property type="entry name" value="50S ribosomal protein L11"/>
    <property type="match status" value="1"/>
</dbReference>
<organism evidence="12 13">
    <name type="scientific">Candidatus Staskawiczbacteria bacterium RIFCSPHIGHO2_01_FULL_39_25</name>
    <dbReference type="NCBI Taxonomy" id="1802202"/>
    <lineage>
        <taxon>Bacteria</taxon>
        <taxon>Candidatus Staskawicziibacteriota</taxon>
    </lineage>
</organism>
<dbReference type="STRING" id="1802202.A2730_02605"/>
<dbReference type="SMART" id="SM00649">
    <property type="entry name" value="RL11"/>
    <property type="match status" value="1"/>
</dbReference>
<dbReference type="InterPro" id="IPR036769">
    <property type="entry name" value="Ribosomal_uL11_C_sf"/>
</dbReference>
<feature type="domain" description="Large ribosomal subunit protein uL11 N-terminal" evidence="11">
    <location>
        <begin position="9"/>
        <end position="66"/>
    </location>
</feature>
<keyword evidence="5 7" id="KW-0689">Ribosomal protein</keyword>
<evidence type="ECO:0000256" key="3">
    <source>
        <dbReference type="ARBA" id="ARBA00022730"/>
    </source>
</evidence>
<name>A0A1G2HQP9_9BACT</name>
<dbReference type="CDD" id="cd00349">
    <property type="entry name" value="Ribosomal_L11"/>
    <property type="match status" value="1"/>
</dbReference>
<dbReference type="GO" id="GO:0022625">
    <property type="term" value="C:cytosolic large ribosomal subunit"/>
    <property type="evidence" value="ECO:0007669"/>
    <property type="project" value="TreeGrafter"/>
</dbReference>
<comment type="PTM">
    <text evidence="7 9">One or more lysine residues are methylated.</text>
</comment>
<dbReference type="FunFam" id="3.30.1550.10:FF:000005">
    <property type="entry name" value="50S ribosomal protein L11"/>
    <property type="match status" value="1"/>
</dbReference>
<evidence type="ECO:0000256" key="4">
    <source>
        <dbReference type="ARBA" id="ARBA00022884"/>
    </source>
</evidence>
<comment type="subunit">
    <text evidence="7">Part of the ribosomal stalk of the 50S ribosomal subunit. Interacts with L10 and the large rRNA to form the base of the stalk. L10 forms an elongated spine to which L12 dimers bind in a sequential fashion forming a multimeric L10(L12)X complex.</text>
</comment>
<protein>
    <recommendedName>
        <fullName evidence="7">Large ribosomal subunit protein uL11</fullName>
    </recommendedName>
</protein>
<evidence type="ECO:0000259" key="10">
    <source>
        <dbReference type="Pfam" id="PF00298"/>
    </source>
</evidence>
<keyword evidence="2 7" id="KW-0488">Methylation</keyword>
<evidence type="ECO:0000256" key="9">
    <source>
        <dbReference type="RuleBase" id="RU003979"/>
    </source>
</evidence>
<evidence type="ECO:0000256" key="5">
    <source>
        <dbReference type="ARBA" id="ARBA00022980"/>
    </source>
</evidence>
<dbReference type="AlphaFoldDB" id="A0A1G2HQP9"/>
<dbReference type="Gene3D" id="1.10.10.250">
    <property type="entry name" value="Ribosomal protein L11, C-terminal domain"/>
    <property type="match status" value="1"/>
</dbReference>
<sequence length="141" mass="15208">MAKEIKAVVKIQIQAGKANPAPPVGPALAQHGLNIAEFCQKFNEATKDKIGFVIPAEVTIYKDRSYTFKLKTPLASELLKKAAGIEKGSGEPNKKTVGKVTKTQLKEIAEKKMADLNTTDVEQAMKIIAGTAKNMGIEVKN</sequence>
<evidence type="ECO:0000256" key="8">
    <source>
        <dbReference type="RuleBase" id="RU003978"/>
    </source>
</evidence>
<dbReference type="InterPro" id="IPR020783">
    <property type="entry name" value="Ribosomal_uL11_C"/>
</dbReference>
<dbReference type="EMBL" id="MHOO01000004">
    <property type="protein sequence ID" value="OGZ64561.1"/>
    <property type="molecule type" value="Genomic_DNA"/>
</dbReference>
<feature type="domain" description="Large ribosomal subunit protein uL11 C-terminal" evidence="10">
    <location>
        <begin position="71"/>
        <end position="139"/>
    </location>
</feature>
<proteinExistence type="inferred from homology"/>
<accession>A0A1G2HQP9</accession>
<comment type="function">
    <text evidence="7 9">Forms part of the ribosomal stalk which helps the ribosome interact with GTP-bound translation factors.</text>
</comment>
<dbReference type="InterPro" id="IPR006519">
    <property type="entry name" value="Ribosomal_uL11_bac-typ"/>
</dbReference>
<dbReference type="GO" id="GO:0070180">
    <property type="term" value="F:large ribosomal subunit rRNA binding"/>
    <property type="evidence" value="ECO:0007669"/>
    <property type="project" value="UniProtKB-UniRule"/>
</dbReference>
<keyword evidence="6 7" id="KW-0687">Ribonucleoprotein</keyword>
<dbReference type="PANTHER" id="PTHR11661:SF1">
    <property type="entry name" value="LARGE RIBOSOMAL SUBUNIT PROTEIN UL11M"/>
    <property type="match status" value="1"/>
</dbReference>
<comment type="caution">
    <text evidence="12">The sequence shown here is derived from an EMBL/GenBank/DDBJ whole genome shotgun (WGS) entry which is preliminary data.</text>
</comment>
<dbReference type="InterPro" id="IPR020784">
    <property type="entry name" value="Ribosomal_uL11_N"/>
</dbReference>
<evidence type="ECO:0000313" key="13">
    <source>
        <dbReference type="Proteomes" id="UP000176855"/>
    </source>
</evidence>
<dbReference type="Pfam" id="PF03946">
    <property type="entry name" value="Ribosomal_L11_N"/>
    <property type="match status" value="1"/>
</dbReference>
<dbReference type="SUPFAM" id="SSF54747">
    <property type="entry name" value="Ribosomal L11/L12e N-terminal domain"/>
    <property type="match status" value="1"/>
</dbReference>
<evidence type="ECO:0000256" key="7">
    <source>
        <dbReference type="HAMAP-Rule" id="MF_00736"/>
    </source>
</evidence>
<dbReference type="HAMAP" id="MF_00736">
    <property type="entry name" value="Ribosomal_uL11"/>
    <property type="match status" value="1"/>
</dbReference>
<dbReference type="Gene3D" id="3.30.1550.10">
    <property type="entry name" value="Ribosomal protein L11/L12, N-terminal domain"/>
    <property type="match status" value="1"/>
</dbReference>
<dbReference type="PROSITE" id="PS00359">
    <property type="entry name" value="RIBOSOMAL_L11"/>
    <property type="match status" value="1"/>
</dbReference>
<dbReference type="InterPro" id="IPR020785">
    <property type="entry name" value="Ribosomal_uL11_CS"/>
</dbReference>
<keyword evidence="3 7" id="KW-0699">rRNA-binding</keyword>
<evidence type="ECO:0000259" key="11">
    <source>
        <dbReference type="Pfam" id="PF03946"/>
    </source>
</evidence>